<organism evidence="7 8">
    <name type="scientific">Brevundimonas bullata</name>
    <dbReference type="NCBI Taxonomy" id="13160"/>
    <lineage>
        <taxon>Bacteria</taxon>
        <taxon>Pseudomonadati</taxon>
        <taxon>Pseudomonadota</taxon>
        <taxon>Alphaproteobacteria</taxon>
        <taxon>Caulobacterales</taxon>
        <taxon>Caulobacteraceae</taxon>
        <taxon>Brevundimonas</taxon>
    </lineage>
</organism>
<sequence length="498" mass="56205">MQIERLSPIVATLKPSNHPYLSGPWTPQHEEVNAVDLEVIEGAIPADIDGVYIRNTENQIHTPRGRHHPFDGDGMLHQISFRNGKADYRNRFVRSRCFQAEQQAGESLWGGMMDGPEVSKRPGFGAHGGIKDSASTDVVVHAGKALATFYQCGEAYQLDPTSLEDQGVAPWAPLDGVSAHARVDERTGELLFFNYSKHAPYMYYGVVGPDGRRTHYTPVPLPGARLPHDMIFSENYTILNDFPLFWDEKALKAGYHAVRYRPDMPSRFAVIPRYGEAKDIRWFEAAPTYVLHFLNAYEEGDEIVMDGYFQEKPMPDPLGDLPEIYAEHAHMMAFVDENSFRPKLHRWRFNLVDGTTKEERLDDRLVEFGTINQQYAGQPYRYAYSTTTKPGWFLFNGFIKHDLKTGESWTVTLPDGRYASEAPFAPRIGATDEDDGYLVSFIIDENAGRSECILIDCKRFEDGPVCRIALPHKISSGTHACWADRRFLTAEADAADAA</sequence>
<evidence type="ECO:0000256" key="2">
    <source>
        <dbReference type="ARBA" id="ARBA00022723"/>
    </source>
</evidence>
<evidence type="ECO:0000313" key="7">
    <source>
        <dbReference type="EMBL" id="MBB4799259.1"/>
    </source>
</evidence>
<evidence type="ECO:0000256" key="6">
    <source>
        <dbReference type="RuleBase" id="RU364048"/>
    </source>
</evidence>
<evidence type="ECO:0000256" key="5">
    <source>
        <dbReference type="PIRSR" id="PIRSR604294-1"/>
    </source>
</evidence>
<accession>A0A7W7IRM5</accession>
<evidence type="ECO:0000256" key="4">
    <source>
        <dbReference type="ARBA" id="ARBA00023004"/>
    </source>
</evidence>
<evidence type="ECO:0000256" key="1">
    <source>
        <dbReference type="ARBA" id="ARBA00006787"/>
    </source>
</evidence>
<proteinExistence type="inferred from homology"/>
<dbReference type="Pfam" id="PF03055">
    <property type="entry name" value="RPE65"/>
    <property type="match status" value="1"/>
</dbReference>
<gene>
    <name evidence="7" type="ORF">HNP32_003015</name>
</gene>
<dbReference type="GO" id="GO:0016121">
    <property type="term" value="P:carotene catabolic process"/>
    <property type="evidence" value="ECO:0007669"/>
    <property type="project" value="TreeGrafter"/>
</dbReference>
<reference evidence="7 8" key="1">
    <citation type="submission" date="2020-08" db="EMBL/GenBank/DDBJ databases">
        <title>Functional genomics of gut bacteria from endangered species of beetles.</title>
        <authorList>
            <person name="Carlos-Shanley C."/>
        </authorList>
    </citation>
    <scope>NUCLEOTIDE SEQUENCE [LARGE SCALE GENOMIC DNA]</scope>
    <source>
        <strain evidence="7 8">S00123</strain>
    </source>
</reference>
<name>A0A7W7IRM5_9CAUL</name>
<dbReference type="EC" id="1.13.11.-" evidence="6"/>
<dbReference type="EMBL" id="JACHKY010000005">
    <property type="protein sequence ID" value="MBB4799259.1"/>
    <property type="molecule type" value="Genomic_DNA"/>
</dbReference>
<keyword evidence="4 5" id="KW-0408">Iron</keyword>
<keyword evidence="3 6" id="KW-0560">Oxidoreductase</keyword>
<feature type="binding site" evidence="5">
    <location>
        <position position="479"/>
    </location>
    <ligand>
        <name>Fe cation</name>
        <dbReference type="ChEBI" id="CHEBI:24875"/>
        <note>catalytic</note>
    </ligand>
</feature>
<dbReference type="InterPro" id="IPR004294">
    <property type="entry name" value="Carotenoid_Oase"/>
</dbReference>
<feature type="binding site" evidence="5">
    <location>
        <position position="228"/>
    </location>
    <ligand>
        <name>Fe cation</name>
        <dbReference type="ChEBI" id="CHEBI:24875"/>
        <note>catalytic</note>
    </ligand>
</feature>
<keyword evidence="2 5" id="KW-0479">Metal-binding</keyword>
<dbReference type="PANTHER" id="PTHR10543">
    <property type="entry name" value="BETA-CAROTENE DIOXYGENASE"/>
    <property type="match status" value="1"/>
</dbReference>
<dbReference type="GO" id="GO:0010436">
    <property type="term" value="F:carotenoid dioxygenase activity"/>
    <property type="evidence" value="ECO:0007669"/>
    <property type="project" value="TreeGrafter"/>
</dbReference>
<keyword evidence="8" id="KW-1185">Reference proteome</keyword>
<dbReference type="RefSeq" id="WP_184272177.1">
    <property type="nucleotide sequence ID" value="NZ_JACHKY010000005.1"/>
</dbReference>
<dbReference type="Proteomes" id="UP000539957">
    <property type="component" value="Unassembled WGS sequence"/>
</dbReference>
<dbReference type="PANTHER" id="PTHR10543:SF89">
    <property type="entry name" value="CAROTENOID 9,10(9',10')-CLEAVAGE DIOXYGENASE 1"/>
    <property type="match status" value="1"/>
</dbReference>
<dbReference type="GO" id="GO:0046872">
    <property type="term" value="F:metal ion binding"/>
    <property type="evidence" value="ECO:0007669"/>
    <property type="project" value="UniProtKB-KW"/>
</dbReference>
<feature type="binding site" evidence="5">
    <location>
        <position position="180"/>
    </location>
    <ligand>
        <name>Fe cation</name>
        <dbReference type="ChEBI" id="CHEBI:24875"/>
        <note>catalytic</note>
    </ligand>
</feature>
<keyword evidence="6 7" id="KW-0223">Dioxygenase</keyword>
<evidence type="ECO:0000313" key="8">
    <source>
        <dbReference type="Proteomes" id="UP000539957"/>
    </source>
</evidence>
<feature type="binding site" evidence="5">
    <location>
        <position position="292"/>
    </location>
    <ligand>
        <name>Fe cation</name>
        <dbReference type="ChEBI" id="CHEBI:24875"/>
        <note>catalytic</note>
    </ligand>
</feature>
<evidence type="ECO:0000256" key="3">
    <source>
        <dbReference type="ARBA" id="ARBA00023002"/>
    </source>
</evidence>
<comment type="cofactor">
    <cofactor evidence="5 6">
        <name>Fe(2+)</name>
        <dbReference type="ChEBI" id="CHEBI:29033"/>
    </cofactor>
    <text evidence="5 6">Binds 1 Fe(2+) ion per subunit.</text>
</comment>
<comment type="caution">
    <text evidence="7">The sequence shown here is derived from an EMBL/GenBank/DDBJ whole genome shotgun (WGS) entry which is preliminary data.</text>
</comment>
<dbReference type="AlphaFoldDB" id="A0A7W7IRM5"/>
<comment type="similarity">
    <text evidence="1 6">Belongs to the carotenoid oxygenase family.</text>
</comment>
<protein>
    <recommendedName>
        <fullName evidence="6">Dioxygenase</fullName>
        <ecNumber evidence="6">1.13.11.-</ecNumber>
    </recommendedName>
</protein>